<organism evidence="1 2">
    <name type="scientific">[Myrmecia] bisecta</name>
    <dbReference type="NCBI Taxonomy" id="41462"/>
    <lineage>
        <taxon>Eukaryota</taxon>
        <taxon>Viridiplantae</taxon>
        <taxon>Chlorophyta</taxon>
        <taxon>core chlorophytes</taxon>
        <taxon>Trebouxiophyceae</taxon>
        <taxon>Trebouxiales</taxon>
        <taxon>Trebouxiaceae</taxon>
        <taxon>Myrmecia</taxon>
    </lineage>
</organism>
<gene>
    <name evidence="1" type="ORF">WJX72_000262</name>
</gene>
<dbReference type="EMBL" id="JALJOR010000004">
    <property type="protein sequence ID" value="KAK9817657.1"/>
    <property type="molecule type" value="Genomic_DNA"/>
</dbReference>
<evidence type="ECO:0000313" key="1">
    <source>
        <dbReference type="EMBL" id="KAK9817657.1"/>
    </source>
</evidence>
<keyword evidence="2" id="KW-1185">Reference proteome</keyword>
<accession>A0AAW1Q9R6</accession>
<dbReference type="AlphaFoldDB" id="A0AAW1Q9R6"/>
<dbReference type="Proteomes" id="UP001489004">
    <property type="component" value="Unassembled WGS sequence"/>
</dbReference>
<sequence>MASDQLKAFLRDVDRKASHSSGKPNGLHAEPVTVRANPRALHAEQVTVPFNPRALDPKKFSFGRQRRAAIQLTKYNAARTQLPKHEFERLVSKGYIEISEAQSSIAHDVVGFLRACKSGDTKDSLHARDDYFFNIVAAVSHMPVQRNKVLDGGLTAKSPSVIVEQPPCVTAEEVDRQGKLYTAERKILSKTAWIPQYSRLPFLIGIAIAGDVFLLFTYTAQGKGQHVELDISNVEDRARCLRAAINVGRYLKYIAQERLLPKLEFEFNRPWVTDRRRLVISWKEVDKTYCGMERADRRRLRAFYGECNDVPYLERAKSVEEEAGCLRVLLTPVGMQRLPNDVEEAKTGRVAAS</sequence>
<evidence type="ECO:0000313" key="2">
    <source>
        <dbReference type="Proteomes" id="UP001489004"/>
    </source>
</evidence>
<proteinExistence type="predicted"/>
<reference evidence="1 2" key="1">
    <citation type="journal article" date="2024" name="Nat. Commun.">
        <title>Phylogenomics reveals the evolutionary origins of lichenization in chlorophyte algae.</title>
        <authorList>
            <person name="Puginier C."/>
            <person name="Libourel C."/>
            <person name="Otte J."/>
            <person name="Skaloud P."/>
            <person name="Haon M."/>
            <person name="Grisel S."/>
            <person name="Petersen M."/>
            <person name="Berrin J.G."/>
            <person name="Delaux P.M."/>
            <person name="Dal Grande F."/>
            <person name="Keller J."/>
        </authorList>
    </citation>
    <scope>NUCLEOTIDE SEQUENCE [LARGE SCALE GENOMIC DNA]</scope>
    <source>
        <strain evidence="1 2">SAG 2043</strain>
    </source>
</reference>
<name>A0AAW1Q9R6_9CHLO</name>
<comment type="caution">
    <text evidence="1">The sequence shown here is derived from an EMBL/GenBank/DDBJ whole genome shotgun (WGS) entry which is preliminary data.</text>
</comment>
<protein>
    <submittedName>
        <fullName evidence="1">Uncharacterized protein</fullName>
    </submittedName>
</protein>